<dbReference type="EMBL" id="JAYGHY010000008">
    <property type="protein sequence ID" value="MEA5441806.1"/>
    <property type="molecule type" value="Genomic_DNA"/>
</dbReference>
<proteinExistence type="predicted"/>
<dbReference type="PANTHER" id="PTHR34679:SF2">
    <property type="entry name" value="OS02G0122500 PROTEIN"/>
    <property type="match status" value="1"/>
</dbReference>
<keyword evidence="3" id="KW-1185">Reference proteome</keyword>
<feature type="transmembrane region" description="Helical" evidence="1">
    <location>
        <begin position="6"/>
        <end position="28"/>
    </location>
</feature>
<sequence length="152" mass="16031">MPFALNFVHPVLMWVLLGLMLYSGYLGFKASQIRKVSPEERKAMVPLRYGPRHAQLGAVILGLTLLGAAGGLGATVLKNGKLILGPHLFAGLAVVVLVIATASLGPSLQKGKDWARSLHITLNGLVLVLFGWQAFTGIAIVQKLLDAGTAPA</sequence>
<dbReference type="InterPro" id="IPR025067">
    <property type="entry name" value="DUF4079"/>
</dbReference>
<keyword evidence="1" id="KW-0812">Transmembrane</keyword>
<name>A0ABU5STL6_9CYAN</name>
<evidence type="ECO:0000313" key="2">
    <source>
        <dbReference type="EMBL" id="MEA5441806.1"/>
    </source>
</evidence>
<organism evidence="2 3">
    <name type="scientific">Cyanobium gracile UHCC 0281</name>
    <dbReference type="NCBI Taxonomy" id="3110309"/>
    <lineage>
        <taxon>Bacteria</taxon>
        <taxon>Bacillati</taxon>
        <taxon>Cyanobacteriota</taxon>
        <taxon>Cyanophyceae</taxon>
        <taxon>Synechococcales</taxon>
        <taxon>Prochlorococcaceae</taxon>
        <taxon>Cyanobium</taxon>
    </lineage>
</organism>
<evidence type="ECO:0000313" key="3">
    <source>
        <dbReference type="Proteomes" id="UP001302329"/>
    </source>
</evidence>
<keyword evidence="1" id="KW-0472">Membrane</keyword>
<keyword evidence="1" id="KW-1133">Transmembrane helix</keyword>
<dbReference type="RefSeq" id="WP_323355916.1">
    <property type="nucleotide sequence ID" value="NZ_JAYGHY010000008.1"/>
</dbReference>
<gene>
    <name evidence="2" type="ORF">VB739_04490</name>
</gene>
<feature type="transmembrane region" description="Helical" evidence="1">
    <location>
        <begin position="56"/>
        <end position="76"/>
    </location>
</feature>
<feature type="transmembrane region" description="Helical" evidence="1">
    <location>
        <begin position="88"/>
        <end position="108"/>
    </location>
</feature>
<dbReference type="PANTHER" id="PTHR34679">
    <property type="match status" value="1"/>
</dbReference>
<dbReference type="Pfam" id="PF13301">
    <property type="entry name" value="DUF4079"/>
    <property type="match status" value="1"/>
</dbReference>
<dbReference type="Proteomes" id="UP001302329">
    <property type="component" value="Unassembled WGS sequence"/>
</dbReference>
<reference evidence="2 3" key="1">
    <citation type="submission" date="2023-12" db="EMBL/GenBank/DDBJ databases">
        <title>Baltic Sea Cyanobacteria.</title>
        <authorList>
            <person name="Delbaje E."/>
            <person name="Fewer D.P."/>
            <person name="Shishido T.K."/>
        </authorList>
    </citation>
    <scope>NUCLEOTIDE SEQUENCE [LARGE SCALE GENOMIC DNA]</scope>
    <source>
        <strain evidence="2 3">UHCC 0281</strain>
    </source>
</reference>
<accession>A0ABU5STL6</accession>
<comment type="caution">
    <text evidence="2">The sequence shown here is derived from an EMBL/GenBank/DDBJ whole genome shotgun (WGS) entry which is preliminary data.</text>
</comment>
<evidence type="ECO:0000256" key="1">
    <source>
        <dbReference type="SAM" id="Phobius"/>
    </source>
</evidence>
<feature type="transmembrane region" description="Helical" evidence="1">
    <location>
        <begin position="120"/>
        <end position="141"/>
    </location>
</feature>
<protein>
    <submittedName>
        <fullName evidence="2">DUF4079 domain-containing protein</fullName>
    </submittedName>
</protein>